<reference evidence="3" key="1">
    <citation type="journal article" date="2020" name="Stud. Mycol.">
        <title>101 Dothideomycetes genomes: a test case for predicting lifestyles and emergence of pathogens.</title>
        <authorList>
            <person name="Haridas S."/>
            <person name="Albert R."/>
            <person name="Binder M."/>
            <person name="Bloem J."/>
            <person name="Labutti K."/>
            <person name="Salamov A."/>
            <person name="Andreopoulos B."/>
            <person name="Baker S."/>
            <person name="Barry K."/>
            <person name="Bills G."/>
            <person name="Bluhm B."/>
            <person name="Cannon C."/>
            <person name="Castanera R."/>
            <person name="Culley D."/>
            <person name="Daum C."/>
            <person name="Ezra D."/>
            <person name="Gonzalez J."/>
            <person name="Henrissat B."/>
            <person name="Kuo A."/>
            <person name="Liang C."/>
            <person name="Lipzen A."/>
            <person name="Lutzoni F."/>
            <person name="Magnuson J."/>
            <person name="Mondo S."/>
            <person name="Nolan M."/>
            <person name="Ohm R."/>
            <person name="Pangilinan J."/>
            <person name="Park H.-J."/>
            <person name="Ramirez L."/>
            <person name="Alfaro M."/>
            <person name="Sun H."/>
            <person name="Tritt A."/>
            <person name="Yoshinaga Y."/>
            <person name="Zwiers L.-H."/>
            <person name="Turgeon B."/>
            <person name="Goodwin S."/>
            <person name="Spatafora J."/>
            <person name="Crous P."/>
            <person name="Grigoriev I."/>
        </authorList>
    </citation>
    <scope>NUCLEOTIDE SEQUENCE</scope>
    <source>
        <strain evidence="3">CBS 260.36</strain>
    </source>
</reference>
<keyword evidence="4" id="KW-1185">Reference proteome</keyword>
<feature type="domain" description="ATP-grasp" evidence="2">
    <location>
        <begin position="107"/>
        <end position="298"/>
    </location>
</feature>
<dbReference type="GO" id="GO:0046872">
    <property type="term" value="F:metal ion binding"/>
    <property type="evidence" value="ECO:0007669"/>
    <property type="project" value="InterPro"/>
</dbReference>
<gene>
    <name evidence="3" type="ORF">K461DRAFT_280996</name>
</gene>
<evidence type="ECO:0000313" key="3">
    <source>
        <dbReference type="EMBL" id="KAF2149781.1"/>
    </source>
</evidence>
<dbReference type="Pfam" id="PF08443">
    <property type="entry name" value="RimK"/>
    <property type="match status" value="1"/>
</dbReference>
<dbReference type="GO" id="GO:0005524">
    <property type="term" value="F:ATP binding"/>
    <property type="evidence" value="ECO:0007669"/>
    <property type="project" value="UniProtKB-UniRule"/>
</dbReference>
<dbReference type="SUPFAM" id="SSF56059">
    <property type="entry name" value="Glutathione synthetase ATP-binding domain-like"/>
    <property type="match status" value="1"/>
</dbReference>
<protein>
    <submittedName>
        <fullName evidence="3">Glutathione synthetase ATP-binding domain-like protein</fullName>
    </submittedName>
</protein>
<dbReference type="InterPro" id="IPR053191">
    <property type="entry name" value="DcsG_Biosynth_Enzyme"/>
</dbReference>
<dbReference type="OrthoDB" id="406765at2759"/>
<dbReference type="InterPro" id="IPR013651">
    <property type="entry name" value="ATP-grasp_RimK-type"/>
</dbReference>
<keyword evidence="1" id="KW-0547">Nucleotide-binding</keyword>
<comment type="caution">
    <text evidence="3">The sequence shown here is derived from an EMBL/GenBank/DDBJ whole genome shotgun (WGS) entry which is preliminary data.</text>
</comment>
<organism evidence="3 4">
    <name type="scientific">Myriangium duriaei CBS 260.36</name>
    <dbReference type="NCBI Taxonomy" id="1168546"/>
    <lineage>
        <taxon>Eukaryota</taxon>
        <taxon>Fungi</taxon>
        <taxon>Dikarya</taxon>
        <taxon>Ascomycota</taxon>
        <taxon>Pezizomycotina</taxon>
        <taxon>Dothideomycetes</taxon>
        <taxon>Dothideomycetidae</taxon>
        <taxon>Myriangiales</taxon>
        <taxon>Myriangiaceae</taxon>
        <taxon>Myriangium</taxon>
    </lineage>
</organism>
<evidence type="ECO:0000259" key="2">
    <source>
        <dbReference type="PROSITE" id="PS50975"/>
    </source>
</evidence>
<dbReference type="InterPro" id="IPR011761">
    <property type="entry name" value="ATP-grasp"/>
</dbReference>
<dbReference type="Proteomes" id="UP000799439">
    <property type="component" value="Unassembled WGS sequence"/>
</dbReference>
<dbReference type="Gene3D" id="3.30.470.20">
    <property type="entry name" value="ATP-grasp fold, B domain"/>
    <property type="match status" value="1"/>
</dbReference>
<keyword evidence="1 3" id="KW-0067">ATP-binding</keyword>
<dbReference type="EMBL" id="ML996090">
    <property type="protein sequence ID" value="KAF2149781.1"/>
    <property type="molecule type" value="Genomic_DNA"/>
</dbReference>
<evidence type="ECO:0000256" key="1">
    <source>
        <dbReference type="PROSITE-ProRule" id="PRU00409"/>
    </source>
</evidence>
<name>A0A9P4IWE7_9PEZI</name>
<dbReference type="PANTHER" id="PTHR39217">
    <property type="match status" value="1"/>
</dbReference>
<dbReference type="AlphaFoldDB" id="A0A9P4IWE7"/>
<proteinExistence type="predicted"/>
<accession>A0A9P4IWE7</accession>
<dbReference type="PROSITE" id="PS50975">
    <property type="entry name" value="ATP_GRASP"/>
    <property type="match status" value="1"/>
</dbReference>
<sequence>MASSSPTTPSEPPLVLLATCTLFPHGEAGAANLTSALSRRGLTARWESWTDTSVPWSSAALVVVRSTWDYTDHLSAFLGWAGNLSGPEGNLLHSDRAFGWNTNKRYLLELSARGVGVVPTVYARTVEEVRAALSEGVGEGMGGRKVVKPAVGVNGFGVEVVDAVEMGWRPVWEGPWVVQPFLASVETEGELGVVIIDGKVKAGVRKSPKEGGWMVNLDYGGRFERVEVGEEAERVALRAWDVVEELLGVRLGYARVDLLRYEDRLVVSEVEITEPSMYFDIMPELAEEFADMVVRRIKARKV</sequence>
<evidence type="ECO:0000313" key="4">
    <source>
        <dbReference type="Proteomes" id="UP000799439"/>
    </source>
</evidence>
<dbReference type="PANTHER" id="PTHR39217:SF1">
    <property type="entry name" value="GLUTATHIONE SYNTHETASE"/>
    <property type="match status" value="1"/>
</dbReference>